<feature type="domain" description="Copper amine oxidase-like N-terminal" evidence="2">
    <location>
        <begin position="30"/>
        <end position="77"/>
    </location>
</feature>
<proteinExistence type="predicted"/>
<reference evidence="4" key="1">
    <citation type="journal article" date="2019" name="Int. J. Syst. Evol. Microbiol.">
        <title>The Global Catalogue of Microorganisms (GCM) 10K type strain sequencing project: providing services to taxonomists for standard genome sequencing and annotation.</title>
        <authorList>
            <consortium name="The Broad Institute Genomics Platform"/>
            <consortium name="The Broad Institute Genome Sequencing Center for Infectious Disease"/>
            <person name="Wu L."/>
            <person name="Ma J."/>
        </authorList>
    </citation>
    <scope>NUCLEOTIDE SEQUENCE [LARGE SCALE GENOMIC DNA]</scope>
    <source>
        <strain evidence="4">CCM 8725</strain>
    </source>
</reference>
<evidence type="ECO:0000313" key="3">
    <source>
        <dbReference type="EMBL" id="MFD2409283.1"/>
    </source>
</evidence>
<evidence type="ECO:0000256" key="1">
    <source>
        <dbReference type="SAM" id="SignalP"/>
    </source>
</evidence>
<dbReference type="InterPro" id="IPR032710">
    <property type="entry name" value="NTF2-like_dom_sf"/>
</dbReference>
<keyword evidence="1" id="KW-0732">Signal</keyword>
<sequence length="210" mass="23379">MNKLLKIGISGLALTLVFSAGAFAATVAPKIIVNGNQVKTQTLPKIINGTVYVPIRAISEGLDASIQWDNTSKTVYVDSDPNFGMERSSVAYVANRNLAYRWIMAYDERDYQGVLDVVTPDFKTDIYNESFPAGTYNMGTIVEMKPVASTDSTLTVRIVQRVTAEDEYKVKVERWHFVFGQGKIKSVKRVPDTAKYLDRYTLFPGANFGI</sequence>
<comment type="caution">
    <text evidence="3">The sequence shown here is derived from an EMBL/GenBank/DDBJ whole genome shotgun (WGS) entry which is preliminary data.</text>
</comment>
<dbReference type="RefSeq" id="WP_209992824.1">
    <property type="nucleotide sequence ID" value="NZ_JBHUKY010000013.1"/>
</dbReference>
<dbReference type="InterPro" id="IPR036582">
    <property type="entry name" value="Mao_N_sf"/>
</dbReference>
<evidence type="ECO:0000313" key="4">
    <source>
        <dbReference type="Proteomes" id="UP001597448"/>
    </source>
</evidence>
<dbReference type="EMBL" id="JBHUKY010000013">
    <property type="protein sequence ID" value="MFD2409283.1"/>
    <property type="molecule type" value="Genomic_DNA"/>
</dbReference>
<dbReference type="Gene3D" id="3.30.457.10">
    <property type="entry name" value="Copper amine oxidase-like, N-terminal domain"/>
    <property type="match status" value="1"/>
</dbReference>
<protein>
    <submittedName>
        <fullName evidence="3">Stalk domain-containing protein</fullName>
    </submittedName>
</protein>
<dbReference type="SUPFAM" id="SSF54427">
    <property type="entry name" value="NTF2-like"/>
    <property type="match status" value="1"/>
</dbReference>
<feature type="chain" id="PRO_5045222378" evidence="1">
    <location>
        <begin position="25"/>
        <end position="210"/>
    </location>
</feature>
<accession>A0ABW5F2K1</accession>
<dbReference type="InterPro" id="IPR012854">
    <property type="entry name" value="Cu_amine_oxidase-like_N"/>
</dbReference>
<dbReference type="SUPFAM" id="SSF55383">
    <property type="entry name" value="Copper amine oxidase, domain N"/>
    <property type="match status" value="1"/>
</dbReference>
<keyword evidence="4" id="KW-1185">Reference proteome</keyword>
<dbReference type="Pfam" id="PF07833">
    <property type="entry name" value="Cu_amine_oxidN1"/>
    <property type="match status" value="1"/>
</dbReference>
<gene>
    <name evidence="3" type="ORF">ACFSX3_05355</name>
</gene>
<dbReference type="Proteomes" id="UP001597448">
    <property type="component" value="Unassembled WGS sequence"/>
</dbReference>
<name>A0ABW5F2K1_9BACL</name>
<evidence type="ECO:0000259" key="2">
    <source>
        <dbReference type="Pfam" id="PF07833"/>
    </source>
</evidence>
<feature type="signal peptide" evidence="1">
    <location>
        <begin position="1"/>
        <end position="24"/>
    </location>
</feature>
<organism evidence="3 4">
    <name type="scientific">Paenibacillus rhizoplanae</name>
    <dbReference type="NCBI Taxonomy" id="1917181"/>
    <lineage>
        <taxon>Bacteria</taxon>
        <taxon>Bacillati</taxon>
        <taxon>Bacillota</taxon>
        <taxon>Bacilli</taxon>
        <taxon>Bacillales</taxon>
        <taxon>Paenibacillaceae</taxon>
        <taxon>Paenibacillus</taxon>
    </lineage>
</organism>